<keyword evidence="6 8" id="KW-1133">Transmembrane helix</keyword>
<evidence type="ECO:0000256" key="4">
    <source>
        <dbReference type="ARBA" id="ARBA00022475"/>
    </source>
</evidence>
<keyword evidence="7 8" id="KW-0472">Membrane</keyword>
<dbReference type="PANTHER" id="PTHR34979:SF1">
    <property type="entry name" value="INNER MEMBRANE PROTEIN YGAZ"/>
    <property type="match status" value="1"/>
</dbReference>
<feature type="transmembrane region" description="Helical" evidence="8">
    <location>
        <begin position="198"/>
        <end position="229"/>
    </location>
</feature>
<comment type="similarity">
    <text evidence="2">Belongs to the AzlC family.</text>
</comment>
<evidence type="ECO:0000256" key="3">
    <source>
        <dbReference type="ARBA" id="ARBA00022448"/>
    </source>
</evidence>
<sequence length="242" mass="24893">MFTLLDMHSLWRTLDRGTLRDIALVCLADAMVGAAFGAIAVSGGLPPWVPVVMSLLVFAGGAQFAAVGVVLSGGAPIAAVAAGLVLNARLLPFGFAIGDVLGGRWWTRLTGAHLMTDEAVAFVLRDGDPRRRHAAFWACGLGLFVSWNAAVVLGALAGRGIGDTDALGLDAAFPAVLLALVLPSLAERNVRNAALRRACVLGALVAVAATPFLPAGLPVLLALIGLVLATRAPAPLPDREVR</sequence>
<evidence type="ECO:0000256" key="1">
    <source>
        <dbReference type="ARBA" id="ARBA00004651"/>
    </source>
</evidence>
<protein>
    <submittedName>
        <fullName evidence="9">Branched-chain amino acid ABC transporter permease</fullName>
    </submittedName>
</protein>
<evidence type="ECO:0000256" key="2">
    <source>
        <dbReference type="ARBA" id="ARBA00010735"/>
    </source>
</evidence>
<keyword evidence="3" id="KW-0813">Transport</keyword>
<dbReference type="Pfam" id="PF03591">
    <property type="entry name" value="AzlC"/>
    <property type="match status" value="1"/>
</dbReference>
<keyword evidence="10" id="KW-1185">Reference proteome</keyword>
<evidence type="ECO:0000256" key="6">
    <source>
        <dbReference type="ARBA" id="ARBA00022989"/>
    </source>
</evidence>
<reference evidence="9 10" key="1">
    <citation type="submission" date="2021-01" db="EMBL/GenBank/DDBJ databases">
        <title>Whole genome shotgun sequence of Microbispora siamensis NBRC 104113.</title>
        <authorList>
            <person name="Komaki H."/>
            <person name="Tamura T."/>
        </authorList>
    </citation>
    <scope>NUCLEOTIDE SEQUENCE [LARGE SCALE GENOMIC DNA]</scope>
    <source>
        <strain evidence="9 10">NBRC 104113</strain>
    </source>
</reference>
<dbReference type="PANTHER" id="PTHR34979">
    <property type="entry name" value="INNER MEMBRANE PROTEIN YGAZ"/>
    <property type="match status" value="1"/>
</dbReference>
<comment type="caution">
    <text evidence="9">The sequence shown here is derived from an EMBL/GenBank/DDBJ whole genome shotgun (WGS) entry which is preliminary data.</text>
</comment>
<evidence type="ECO:0000256" key="7">
    <source>
        <dbReference type="ARBA" id="ARBA00023136"/>
    </source>
</evidence>
<keyword evidence="5 8" id="KW-0812">Transmembrane</keyword>
<gene>
    <name evidence="9" type="ORF">Msi02_29460</name>
</gene>
<proteinExistence type="inferred from homology"/>
<dbReference type="Proteomes" id="UP000660454">
    <property type="component" value="Unassembled WGS sequence"/>
</dbReference>
<evidence type="ECO:0000313" key="9">
    <source>
        <dbReference type="EMBL" id="GIH62129.1"/>
    </source>
</evidence>
<organism evidence="9 10">
    <name type="scientific">Microbispora siamensis</name>
    <dbReference type="NCBI Taxonomy" id="564413"/>
    <lineage>
        <taxon>Bacteria</taxon>
        <taxon>Bacillati</taxon>
        <taxon>Actinomycetota</taxon>
        <taxon>Actinomycetes</taxon>
        <taxon>Streptosporangiales</taxon>
        <taxon>Streptosporangiaceae</taxon>
        <taxon>Microbispora</taxon>
    </lineage>
</organism>
<comment type="subcellular location">
    <subcellularLocation>
        <location evidence="1">Cell membrane</location>
        <topology evidence="1">Multi-pass membrane protein</topology>
    </subcellularLocation>
</comment>
<evidence type="ECO:0000313" key="10">
    <source>
        <dbReference type="Proteomes" id="UP000660454"/>
    </source>
</evidence>
<evidence type="ECO:0000256" key="5">
    <source>
        <dbReference type="ARBA" id="ARBA00022692"/>
    </source>
</evidence>
<name>A0ABQ4GL73_9ACTN</name>
<evidence type="ECO:0000256" key="8">
    <source>
        <dbReference type="SAM" id="Phobius"/>
    </source>
</evidence>
<dbReference type="EMBL" id="BOOF01000013">
    <property type="protein sequence ID" value="GIH62129.1"/>
    <property type="molecule type" value="Genomic_DNA"/>
</dbReference>
<feature type="transmembrane region" description="Helical" evidence="8">
    <location>
        <begin position="167"/>
        <end position="186"/>
    </location>
</feature>
<feature type="transmembrane region" description="Helical" evidence="8">
    <location>
        <begin position="21"/>
        <end position="42"/>
    </location>
</feature>
<feature type="transmembrane region" description="Helical" evidence="8">
    <location>
        <begin position="134"/>
        <end position="155"/>
    </location>
</feature>
<feature type="transmembrane region" description="Helical" evidence="8">
    <location>
        <begin position="62"/>
        <end position="86"/>
    </location>
</feature>
<accession>A0ABQ4GL73</accession>
<keyword evidence="4" id="KW-1003">Cell membrane</keyword>
<dbReference type="InterPro" id="IPR011606">
    <property type="entry name" value="Brnchd-chn_aa_trnsp_permease"/>
</dbReference>